<dbReference type="SUPFAM" id="SSF49899">
    <property type="entry name" value="Concanavalin A-like lectins/glucanases"/>
    <property type="match status" value="1"/>
</dbReference>
<dbReference type="Proteomes" id="UP001162741">
    <property type="component" value="Chromosome"/>
</dbReference>
<dbReference type="InterPro" id="IPR013320">
    <property type="entry name" value="ConA-like_dom_sf"/>
</dbReference>
<dbReference type="EMBL" id="CP107006">
    <property type="protein sequence ID" value="UYQ95593.1"/>
    <property type="molecule type" value="Genomic_DNA"/>
</dbReference>
<proteinExistence type="predicted"/>
<dbReference type="InterPro" id="IPR050708">
    <property type="entry name" value="T6SS_VgrG/RHS"/>
</dbReference>
<dbReference type="Pfam" id="PF20041">
    <property type="entry name" value="DUF6443"/>
    <property type="match status" value="1"/>
</dbReference>
<dbReference type="NCBIfam" id="TIGR03696">
    <property type="entry name" value="Rhs_assc_core"/>
    <property type="match status" value="1"/>
</dbReference>
<sequence>MTRSILKVIFYSLLLIAGWQKSLLAAVEPYQNQIRGKLKQGDSVIVRDEKFRNPDYDWGRVQNKKVTNVVTFSLYRDTTAYPQQKFSCEVDLKIEYWSNPDQAEPVVIEHAKLEINYDPVKGATFKPEDSYWFQNGHMVKVTVNSISCPELGDERPPIFRITNKIVVERKYHGVPDRQLLPSFSISQNDESGGNPMARNITPTPVGGTLLHLTWDKIEAAAEQYDIEYTFIDDESPNGKILELSGVNTPHATLAKMFRNNATRATVSEENFTISLVNNTKYLLVRIRTVDEDNGLRTEGDWVYDMNQGGSAVSAVIILSQEWFHPNFNWQYNATFAEDGKRQETITFLDGSSRTRQTLMAAEAPTNLANADDHVIVQSQVYDEFGRPLLQTMPIPVQGKELSFKADDLYNGANNRYNFADAYGGSSASCILKPLPVNTSLGKLGSYYSANNAFLPTAAGERAADQAERPYKYYVPNAGGYPFSVTRYTNDNTNRVAVQGGVGELFQPGAAGKATQMFYGKPGQWELDRVFGNDVGYASHYLKNMTVDGNGQVSVSYLNASGKVIATALAGAKPDNLNALSSTAVGVTREVFNMLEPADFTFDESRLMLTGSGSYLASNTGNAVFTYQVDQLIKQYNESGVQICSNCYYKLNIRVTDDCGKLVGRKQADVGRALADCDADGIRTDTVQTNISRLGTYNVSFELSLSEDAIRNYTETYIAQNTNLKSAFQFAYEQLQTADFTNCINDCRTCAAVLGAKPNFIARLSSQLEANNVDLTGNTALFNSWAGSLYDNLSAKCTALINSNDCQPSPCDGLKRQLILDISPGGQYALFDAEGNVLEPATNILALHFRQVFPRTPDNFGAWNDNKFKLDDGTEWSPNDASFTEADLVTYWREEWAEKFVVHHPEYCAFQSCQTNEVYRRWDSRINSMALTDDDLFNILGVRYNATQVEWLLAKDPFFAVGAAGYPYRSEFGADLIGYSTRVLGVNASSLYLKSLSAFVNYSLYCANETFNTNTLAAQGNSWNQCTPDASCRVVNKEWDMYRQKYMELKEKYYQRSMAEGPCSGKCPVGTLTGNPAKQYCLPPADFRIESEGGLPTDPFHRLVLKYAATVSTNTVINFTYPAQYSSLFKVDAVMLDAGQHQVAFNVDREIDPASIVISSIECQALPSTYPCPGTAGSADMPSTTVQTGSYFEYPENGSIKQYWVVSGTRIGGPKDYCKFQVSDFYDCYTVKVANRPAIHYSNVWVSSCTKAPDAETAFAEPELPVNSNVVESSQSSSLPVDPNCPNQFVLQGTRTEGTDFWYYELGYSEENTVPIGDKTVKIVLRTNHDTYASFFFDNDNDKHSFYVGDSTNISLSFFSISCVDVTSCAAKFGHKISRAGVPGYEFIVPATANDVTQQQGQALNEVVTNARATCEGMADGWMKQFEKYLQQNGINTNTRDLLRQKLVEVCQLGADLEHMAGASTLPSGRATAEGYSSFEDVIRGVLNMSALDMDCNPWLIEAPLPYDIKPQANVLEVDFVNADICAKLAALESQYNADPVGTFAQYVLAKFGSAMKLTPGQLAALQKGCTNCRYILDETLALPVFLDPSAQGCVTATDFSAAMSALSSSIPDWSAATTHEHYRTILTNFLNQRWGFTMGYEDYAAYIQQLATNPSTTNMLCNRPIYADVPGEDPFTCLLNVVDDAAYAGRKAYMEYIDGHKRAFRKSYIAYCGNNKPTLLADVPWQVYHYTLYYYDQAGNLVRTVPPQGVEILTVAQRQAVTAARLAQSQQCNYGNGPASNTVPENAYTALGNALRSETPAAMEMWLYNAATSANGTQMVMTAGVDEYIVSYCINNNQLSLDIFKVDPVTKQTSSALTYRTAVNIQQLLPLDKWIHVVAQGNNLLRPGLSVSVNGILCPPIASPTPAVCSWTITSQNGQFIYPQRANHLKHLRIYNRLLTDAEIEGNATQYCFGVSPGHAADLQSARVFWGRFNTPANGIEPAGPGGGTPGVQPEPFYPSHTLPTSYAFQSLGGVTTQRSPDAGTSKFWYDKLGRLVFSQNQEQQTPVNLGASNRYSYTVYDGQSRIVQVGEKTVSTSPTTNTHFLADTTIGNIMAGGTRSQITKTLYDAPYTAAALNEQENLRKRVSATSFEEVENTVEQYTYYSYDQIGNVKALWHKLPGLTDKKKIDYDYDLASGKVNMVGYERGEGDQFYYGYEYDARNRLVAAKTGLTPNSAINWATDASYEYYLHQPLARMVLGKNAVQGLDYVYTLQGWLKKINSSKLDPQTDIGGDGQGVRISVPRDVFGYSINYYGGDYQPIAPFRPLADFGWQPGTGTSAGVNLYNGNIASTTLALNSHLPQNVFQGQTTGYTYRYDQLNRLVKMRQDQVATSATNWSGTEATAYGENINYDANGNIQFYKRYGATPDVLIDDLTYHYVSTPDGKKIDNRLNHIKDIATTPAGQPDLKDQNGNNYLYDNIGNLRADVKENITRLEWSVYGKLRKIAKNNQPYLEYKYDGAGNRVYKWHNNGGQITETWYVRDAQGNPLSIYEKSGGTTRLKEQVLYGSSRLGSWYPEAGKTATESWNTEGNKLYELSNHLGNVMAVVSDELHPGAELTADVRSMQDYYPFGMVQPGRSLNVAGYRYGFNGKENDNEVGKGDGGQQDYGMRVYDARVGRFLSVDPLIKKYPELTPYQFASNTPIQASDLDGLEADFSKGKVQKMEYASSDAWYHSAGKFTGNTAISIWNGAVGSVEMVANLNPIYNLADGGNGYKKIWGDISSTAVAGYNWTVNTTLEQKGRDLKKIATDPHTYEDVLAMVLVSKGMKSVGAAKPAVNVATTESVEATVATTTQAATSANQVSAGANAANNVARGTNNPAVRNAVNLGNRVHYDQLNGGTGVGLPTELTQRYPNTQFSFTPRGAAGADVRVTGGLHPSQYPNSNWAPNNFHADFKPGTPSGARTFRSDVRSGKLPTNTQLLTYDPATGALQ</sequence>
<keyword evidence="4" id="KW-1185">Reference proteome</keyword>
<dbReference type="InterPro" id="IPR045619">
    <property type="entry name" value="DUF6443"/>
</dbReference>
<feature type="domain" description="DUF6443" evidence="2">
    <location>
        <begin position="336"/>
        <end position="417"/>
    </location>
</feature>
<reference evidence="3" key="1">
    <citation type="submission" date="2022-10" db="EMBL/GenBank/DDBJ databases">
        <title>Chitinophaga sp. nov., isolated from soil.</title>
        <authorList>
            <person name="Jeon C.O."/>
        </authorList>
    </citation>
    <scope>NUCLEOTIDE SEQUENCE</scope>
    <source>
        <strain evidence="3">R8</strain>
    </source>
</reference>
<evidence type="ECO:0000259" key="2">
    <source>
        <dbReference type="Pfam" id="PF20041"/>
    </source>
</evidence>
<feature type="region of interest" description="Disordered" evidence="1">
    <location>
        <begin position="2923"/>
        <end position="2970"/>
    </location>
</feature>
<dbReference type="PANTHER" id="PTHR32305">
    <property type="match status" value="1"/>
</dbReference>
<gene>
    <name evidence="3" type="ORF">MKQ68_10820</name>
</gene>
<accession>A0ABY6J7G9</accession>
<dbReference type="Gene3D" id="2.180.10.10">
    <property type="entry name" value="RHS repeat-associated core"/>
    <property type="match status" value="1"/>
</dbReference>
<dbReference type="RefSeq" id="WP_264283311.1">
    <property type="nucleotide sequence ID" value="NZ_CP107006.1"/>
</dbReference>
<name>A0ABY6J7G9_9BACT</name>
<evidence type="ECO:0000313" key="4">
    <source>
        <dbReference type="Proteomes" id="UP001162741"/>
    </source>
</evidence>
<dbReference type="PANTHER" id="PTHR32305:SF15">
    <property type="entry name" value="PROTEIN RHSA-RELATED"/>
    <property type="match status" value="1"/>
</dbReference>
<dbReference type="InterPro" id="IPR022385">
    <property type="entry name" value="Rhs_assc_core"/>
</dbReference>
<evidence type="ECO:0000313" key="3">
    <source>
        <dbReference type="EMBL" id="UYQ95593.1"/>
    </source>
</evidence>
<organism evidence="3 4">
    <name type="scientific">Chitinophaga horti</name>
    <dbReference type="NCBI Taxonomy" id="2920382"/>
    <lineage>
        <taxon>Bacteria</taxon>
        <taxon>Pseudomonadati</taxon>
        <taxon>Bacteroidota</taxon>
        <taxon>Chitinophagia</taxon>
        <taxon>Chitinophagales</taxon>
        <taxon>Chitinophagaceae</taxon>
        <taxon>Chitinophaga</taxon>
    </lineage>
</organism>
<evidence type="ECO:0000256" key="1">
    <source>
        <dbReference type="SAM" id="MobiDB-lite"/>
    </source>
</evidence>
<protein>
    <recommendedName>
        <fullName evidence="2">DUF6443 domain-containing protein</fullName>
    </recommendedName>
</protein>